<evidence type="ECO:0000256" key="5">
    <source>
        <dbReference type="ARBA" id="ARBA00023136"/>
    </source>
</evidence>
<feature type="transmembrane region" description="Helical" evidence="7">
    <location>
        <begin position="421"/>
        <end position="445"/>
    </location>
</feature>
<feature type="transmembrane region" description="Helical" evidence="7">
    <location>
        <begin position="281"/>
        <end position="305"/>
    </location>
</feature>
<dbReference type="InterPro" id="IPR003918">
    <property type="entry name" value="NADH_UbQ_OxRdtase"/>
</dbReference>
<evidence type="ECO:0000256" key="4">
    <source>
        <dbReference type="ARBA" id="ARBA00022989"/>
    </source>
</evidence>
<dbReference type="GO" id="GO:0048039">
    <property type="term" value="F:ubiquinone binding"/>
    <property type="evidence" value="ECO:0007669"/>
    <property type="project" value="TreeGrafter"/>
</dbReference>
<dbReference type="GO" id="GO:0012505">
    <property type="term" value="C:endomembrane system"/>
    <property type="evidence" value="ECO:0007669"/>
    <property type="project" value="UniProtKB-SubCell"/>
</dbReference>
<evidence type="ECO:0000256" key="1">
    <source>
        <dbReference type="ARBA" id="ARBA00004127"/>
    </source>
</evidence>
<evidence type="ECO:0000256" key="6">
    <source>
        <dbReference type="RuleBase" id="RU000320"/>
    </source>
</evidence>
<feature type="transmembrane region" description="Helical" evidence="7">
    <location>
        <begin position="212"/>
        <end position="230"/>
    </location>
</feature>
<proteinExistence type="inferred from homology"/>
<evidence type="ECO:0000313" key="10">
    <source>
        <dbReference type="Proteomes" id="UP000199197"/>
    </source>
</evidence>
<dbReference type="PRINTS" id="PR01437">
    <property type="entry name" value="NUOXDRDTASE4"/>
</dbReference>
<comment type="similarity">
    <text evidence="2">Belongs to the complex I subunit 4 family.</text>
</comment>
<sequence>MEWLQKHILTAIIFLPAVGALVISLISSERKNLIKFLGIFFTSITFLLSVYVFLKYQPQTTSFQFVETYPWIPSLDISYRIGIDGISLLLLVLTTFLTPVGLLATWGSVEKRVKGYVIMFLLLETGMNGVFCALDTFLFYIFWETMLIPMYFIIGIWGGENRIYAAVKFVIYTMVGSLLMLVAIIALGNFASQINGQFTGNLEKLYEIAPKISINAQILMFLAFTLSFAIKVPLFPFHTWLPDAHVEAPTAGSVILAGVLLKMGTYGILRFSIPLFPDATFIFLPYIATLAVIGIIYGALVSFVQPDLKKLVAYSSVSHLGFVVLGLMGLTVESVQGGLIQMVNHGLSTGALFMLVGMIYDRRHTRMISEFGGLARVTPVYATLFMIVALSSLGLPGLNGFVGEFLILLGSFKSKFLGTSIFAIFAATGVILAAVYLLTAYQRIFFGKVTKPENQNLKDLNIREIVSLALVIVFIVWIGIYPNTFLKKSEPSVKKIVEQMEKYRSGVLRAQK</sequence>
<dbReference type="EMBL" id="CZVW01000009">
    <property type="protein sequence ID" value="CUT01414.1"/>
    <property type="molecule type" value="Genomic_DNA"/>
</dbReference>
<comment type="subcellular location">
    <subcellularLocation>
        <location evidence="1">Endomembrane system</location>
        <topology evidence="1">Multi-pass membrane protein</topology>
    </subcellularLocation>
    <subcellularLocation>
        <location evidence="6">Membrane</location>
        <topology evidence="6">Multi-pass membrane protein</topology>
    </subcellularLocation>
</comment>
<dbReference type="PANTHER" id="PTHR43507:SF1">
    <property type="entry name" value="NADH-UBIQUINONE OXIDOREDUCTASE CHAIN 4"/>
    <property type="match status" value="1"/>
</dbReference>
<dbReference type="Pfam" id="PF00361">
    <property type="entry name" value="Proton_antipo_M"/>
    <property type="match status" value="1"/>
</dbReference>
<gene>
    <name evidence="9" type="ORF">JGI23_01033</name>
</gene>
<evidence type="ECO:0000256" key="3">
    <source>
        <dbReference type="ARBA" id="ARBA00022692"/>
    </source>
</evidence>
<accession>A0A0P1MZ18</accession>
<feature type="transmembrane region" description="Helical" evidence="7">
    <location>
        <begin position="116"/>
        <end position="143"/>
    </location>
</feature>
<evidence type="ECO:0000313" key="9">
    <source>
        <dbReference type="EMBL" id="CUT01414.1"/>
    </source>
</evidence>
<dbReference type="NCBIfam" id="TIGR01972">
    <property type="entry name" value="NDH_I_M"/>
    <property type="match status" value="1"/>
</dbReference>
<dbReference type="GO" id="GO:0042773">
    <property type="term" value="P:ATP synthesis coupled electron transport"/>
    <property type="evidence" value="ECO:0007669"/>
    <property type="project" value="InterPro"/>
</dbReference>
<organism evidence="9 10">
    <name type="scientific">Candidatus Chryseopegocella kryptomonas</name>
    <dbReference type="NCBI Taxonomy" id="1633643"/>
    <lineage>
        <taxon>Bacteria</taxon>
        <taxon>Pseudomonadati</taxon>
        <taxon>Candidatus Kryptoniota</taxon>
        <taxon>Candidatus Chryseopegocella</taxon>
    </lineage>
</organism>
<feature type="transmembrane region" description="Helical" evidence="7">
    <location>
        <begin position="6"/>
        <end position="26"/>
    </location>
</feature>
<dbReference type="InterPro" id="IPR010227">
    <property type="entry name" value="NADH_Q_OxRdtase_chainM/4"/>
</dbReference>
<keyword evidence="4 7" id="KW-1133">Transmembrane helix</keyword>
<keyword evidence="5 7" id="KW-0472">Membrane</keyword>
<dbReference type="OrthoDB" id="9811718at2"/>
<evidence type="ECO:0000259" key="8">
    <source>
        <dbReference type="Pfam" id="PF00361"/>
    </source>
</evidence>
<dbReference type="Proteomes" id="UP000199197">
    <property type="component" value="Unassembled WGS sequence"/>
</dbReference>
<dbReference type="RefSeq" id="WP_092349526.1">
    <property type="nucleotide sequence ID" value="NZ_CZVW01000009.1"/>
</dbReference>
<feature type="transmembrane region" description="Helical" evidence="7">
    <location>
        <begin position="342"/>
        <end position="360"/>
    </location>
</feature>
<name>A0A0P1MZ18_9BACT</name>
<evidence type="ECO:0000256" key="2">
    <source>
        <dbReference type="ARBA" id="ARBA00009025"/>
    </source>
</evidence>
<feature type="domain" description="NADH:quinone oxidoreductase/Mrp antiporter transmembrane" evidence="8">
    <location>
        <begin position="134"/>
        <end position="423"/>
    </location>
</feature>
<dbReference type="AlphaFoldDB" id="A0A0P1MZ18"/>
<dbReference type="GO" id="GO:0003954">
    <property type="term" value="F:NADH dehydrogenase activity"/>
    <property type="evidence" value="ECO:0007669"/>
    <property type="project" value="TreeGrafter"/>
</dbReference>
<feature type="transmembrane region" description="Helical" evidence="7">
    <location>
        <begin position="33"/>
        <end position="54"/>
    </location>
</feature>
<feature type="transmembrane region" description="Helical" evidence="7">
    <location>
        <begin position="465"/>
        <end position="486"/>
    </location>
</feature>
<dbReference type="InterPro" id="IPR001750">
    <property type="entry name" value="ND/Mrp_TM"/>
</dbReference>
<keyword evidence="3 6" id="KW-0812">Transmembrane</keyword>
<feature type="transmembrane region" description="Helical" evidence="7">
    <location>
        <begin position="81"/>
        <end position="104"/>
    </location>
</feature>
<feature type="transmembrane region" description="Helical" evidence="7">
    <location>
        <begin position="311"/>
        <end position="330"/>
    </location>
</feature>
<dbReference type="GO" id="GO:0016020">
    <property type="term" value="C:membrane"/>
    <property type="evidence" value="ECO:0007669"/>
    <property type="project" value="UniProtKB-SubCell"/>
</dbReference>
<dbReference type="GO" id="GO:0008137">
    <property type="term" value="F:NADH dehydrogenase (ubiquinone) activity"/>
    <property type="evidence" value="ECO:0007669"/>
    <property type="project" value="InterPro"/>
</dbReference>
<feature type="transmembrane region" description="Helical" evidence="7">
    <location>
        <begin position="163"/>
        <end position="191"/>
    </location>
</feature>
<evidence type="ECO:0000256" key="7">
    <source>
        <dbReference type="SAM" id="Phobius"/>
    </source>
</evidence>
<dbReference type="PANTHER" id="PTHR43507">
    <property type="entry name" value="NADH-UBIQUINONE OXIDOREDUCTASE CHAIN 4"/>
    <property type="match status" value="1"/>
</dbReference>
<reference evidence="10" key="1">
    <citation type="submission" date="2015-11" db="EMBL/GenBank/DDBJ databases">
        <authorList>
            <person name="Varghese N."/>
        </authorList>
    </citation>
    <scope>NUCLEOTIDE SEQUENCE [LARGE SCALE GENOMIC DNA]</scope>
    <source>
        <strain evidence="10">JGI-23</strain>
    </source>
</reference>
<feature type="transmembrane region" description="Helical" evidence="7">
    <location>
        <begin position="380"/>
        <end position="409"/>
    </location>
</feature>
<dbReference type="GO" id="GO:0015990">
    <property type="term" value="P:electron transport coupled proton transport"/>
    <property type="evidence" value="ECO:0007669"/>
    <property type="project" value="TreeGrafter"/>
</dbReference>
<keyword evidence="10" id="KW-1185">Reference proteome</keyword>
<protein>
    <submittedName>
        <fullName evidence="9">NADH dehydrogenase subunit M</fullName>
    </submittedName>
</protein>